<protein>
    <submittedName>
        <fullName evidence="10">UDP-glucose:(Glucosyl)LPS alpha-1,3-glucosyltransferase</fullName>
    </submittedName>
</protein>
<comment type="similarity">
    <text evidence="3">Belongs to the glycosyltransferase 8 family.</text>
</comment>
<evidence type="ECO:0000256" key="5">
    <source>
        <dbReference type="ARBA" id="ARBA00022679"/>
    </source>
</evidence>
<keyword evidence="5 10" id="KW-0808">Transferase</keyword>
<dbReference type="CDD" id="cd04194">
    <property type="entry name" value="GT8_A4GalT_like"/>
    <property type="match status" value="1"/>
</dbReference>
<dbReference type="GO" id="GO:0046872">
    <property type="term" value="F:metal ion binding"/>
    <property type="evidence" value="ECO:0007669"/>
    <property type="project" value="UniProtKB-KW"/>
</dbReference>
<evidence type="ECO:0000256" key="1">
    <source>
        <dbReference type="ARBA" id="ARBA00001946"/>
    </source>
</evidence>
<dbReference type="Proteomes" id="UP000242515">
    <property type="component" value="Unassembled WGS sequence"/>
</dbReference>
<keyword evidence="11" id="KW-1185">Reference proteome</keyword>
<dbReference type="InterPro" id="IPR013645">
    <property type="entry name" value="Glyco_transf_8N"/>
</dbReference>
<dbReference type="Pfam" id="PF08437">
    <property type="entry name" value="Glyco_transf_8C"/>
    <property type="match status" value="1"/>
</dbReference>
<evidence type="ECO:0000313" key="10">
    <source>
        <dbReference type="EMBL" id="SEQ67271.1"/>
    </source>
</evidence>
<dbReference type="InterPro" id="IPR029044">
    <property type="entry name" value="Nucleotide-diphossugar_trans"/>
</dbReference>
<evidence type="ECO:0000256" key="3">
    <source>
        <dbReference type="ARBA" id="ARBA00006351"/>
    </source>
</evidence>
<evidence type="ECO:0000313" key="11">
    <source>
        <dbReference type="Proteomes" id="UP000242515"/>
    </source>
</evidence>
<dbReference type="PANTHER" id="PTHR13778:SF47">
    <property type="entry name" value="LIPOPOLYSACCHARIDE 1,3-GALACTOSYLTRANSFERASE"/>
    <property type="match status" value="1"/>
</dbReference>
<dbReference type="PANTHER" id="PTHR13778">
    <property type="entry name" value="GLYCOSYLTRANSFERASE 8 DOMAIN-CONTAINING PROTEIN"/>
    <property type="match status" value="1"/>
</dbReference>
<evidence type="ECO:0000256" key="2">
    <source>
        <dbReference type="ARBA" id="ARBA00004713"/>
    </source>
</evidence>
<evidence type="ECO:0000256" key="8">
    <source>
        <dbReference type="ARBA" id="ARBA00022985"/>
    </source>
</evidence>
<reference evidence="11" key="1">
    <citation type="submission" date="2016-10" db="EMBL/GenBank/DDBJ databases">
        <authorList>
            <person name="Varghese N."/>
            <person name="Submissions S."/>
        </authorList>
    </citation>
    <scope>NUCLEOTIDE SEQUENCE [LARGE SCALE GENOMIC DNA]</scope>
    <source>
        <strain evidence="11">8N4</strain>
    </source>
</reference>
<dbReference type="InterPro" id="IPR050748">
    <property type="entry name" value="Glycosyltrans_8_dom-fam"/>
</dbReference>
<dbReference type="Gene3D" id="3.90.550.10">
    <property type="entry name" value="Spore Coat Polysaccharide Biosynthesis Protein SpsA, Chain A"/>
    <property type="match status" value="1"/>
</dbReference>
<organism evidence="10 11">
    <name type="scientific">Rosenbergiella nectarea</name>
    <dbReference type="NCBI Taxonomy" id="988801"/>
    <lineage>
        <taxon>Bacteria</taxon>
        <taxon>Pseudomonadati</taxon>
        <taxon>Pseudomonadota</taxon>
        <taxon>Gammaproteobacteria</taxon>
        <taxon>Enterobacterales</taxon>
        <taxon>Erwiniaceae</taxon>
        <taxon>Rosenbergiella</taxon>
    </lineage>
</organism>
<dbReference type="AlphaFoldDB" id="A0A1H9HY61"/>
<dbReference type="Pfam" id="PF01501">
    <property type="entry name" value="Glyco_transf_8"/>
    <property type="match status" value="1"/>
</dbReference>
<comment type="cofactor">
    <cofactor evidence="1">
        <name>Mg(2+)</name>
        <dbReference type="ChEBI" id="CHEBI:18420"/>
    </cofactor>
</comment>
<evidence type="ECO:0000256" key="7">
    <source>
        <dbReference type="ARBA" id="ARBA00022842"/>
    </source>
</evidence>
<keyword evidence="6" id="KW-0479">Metal-binding</keyword>
<dbReference type="RefSeq" id="WP_092675114.1">
    <property type="nucleotide sequence ID" value="NZ_FOGC01000005.1"/>
</dbReference>
<dbReference type="OrthoDB" id="9807549at2"/>
<accession>A0A1H9HY61</accession>
<dbReference type="SUPFAM" id="SSF53448">
    <property type="entry name" value="Nucleotide-diphospho-sugar transferases"/>
    <property type="match status" value="1"/>
</dbReference>
<evidence type="ECO:0000259" key="9">
    <source>
        <dbReference type="Pfam" id="PF08437"/>
    </source>
</evidence>
<feature type="domain" description="Glycosyl transferase family 8 C-terminal" evidence="9">
    <location>
        <begin position="276"/>
        <end position="325"/>
    </location>
</feature>
<sequence length="329" mass="37881">MFFGQDLVKSKVEFSSLDDNEELNIAYGADDKFMFGAGVSIESVIINNKNRKLKFHIFTDDISAENAERLSLICKNHKTAIYIYNVNAESIKTLPSNKAWNHAIYFRLMIADYFHRKANRVLYLDSDVFCSGDIGDLIDLDISGHTVAAVNDPSTKHIIKTDELFCTTFAEKGYFNSGVMLINIDEWNKCSITEKSMKILINDCALNALTYYDQDAINVATCGSVLFIDNTFNYIIDLNYKYKCDENLAHKQASLFHFVGLTKPWHEWSEFYDECKPFRVAKLSSPWCDEPLMSPCTKHNYKYAAKHYKFNGRYFRALCNYMKYKTLSG</sequence>
<evidence type="ECO:0000256" key="4">
    <source>
        <dbReference type="ARBA" id="ARBA00022676"/>
    </source>
</evidence>
<keyword evidence="4" id="KW-0328">Glycosyltransferase</keyword>
<keyword evidence="7" id="KW-0460">Magnesium</keyword>
<dbReference type="GO" id="GO:0008918">
    <property type="term" value="F:lipopolysaccharide 3-alpha-galactosyltransferase activity"/>
    <property type="evidence" value="ECO:0007669"/>
    <property type="project" value="InterPro"/>
</dbReference>
<comment type="pathway">
    <text evidence="2">Bacterial outer membrane biogenesis; LPS core biosynthesis.</text>
</comment>
<evidence type="ECO:0000256" key="6">
    <source>
        <dbReference type="ARBA" id="ARBA00022723"/>
    </source>
</evidence>
<name>A0A1H9HY61_9GAMM</name>
<dbReference type="EMBL" id="FOGC01000005">
    <property type="protein sequence ID" value="SEQ67271.1"/>
    <property type="molecule type" value="Genomic_DNA"/>
</dbReference>
<proteinExistence type="inferred from homology"/>
<dbReference type="STRING" id="988801.SAMN05216522_105121"/>
<keyword evidence="8" id="KW-0448">Lipopolysaccharide biosynthesis</keyword>
<gene>
    <name evidence="10" type="ORF">SAMN05216522_105121</name>
</gene>
<dbReference type="InterPro" id="IPR002495">
    <property type="entry name" value="Glyco_trans_8"/>
</dbReference>